<accession>A0A8C5BND2</accession>
<dbReference type="PANTHER" id="PTHR45796:SF4">
    <property type="entry name" value="FORKHEAD BOX P, ISOFORM C"/>
    <property type="match status" value="1"/>
</dbReference>
<dbReference type="PROSITE" id="PS50039">
    <property type="entry name" value="FORK_HEAD_3"/>
    <property type="match status" value="1"/>
</dbReference>
<dbReference type="InterPro" id="IPR032354">
    <property type="entry name" value="FOXP-CC"/>
</dbReference>
<reference evidence="13" key="2">
    <citation type="submission" date="2025-09" db="UniProtKB">
        <authorList>
            <consortium name="Ensembl"/>
        </authorList>
    </citation>
    <scope>IDENTIFICATION</scope>
</reference>
<evidence type="ECO:0000256" key="8">
    <source>
        <dbReference type="ARBA" id="ARBA00023163"/>
    </source>
</evidence>
<evidence type="ECO:0000256" key="10">
    <source>
        <dbReference type="PROSITE-ProRule" id="PRU00089"/>
    </source>
</evidence>
<dbReference type="PRINTS" id="PR00053">
    <property type="entry name" value="FORKHEAD"/>
</dbReference>
<evidence type="ECO:0000256" key="2">
    <source>
        <dbReference type="ARBA" id="ARBA00022491"/>
    </source>
</evidence>
<keyword evidence="3" id="KW-0479">Metal-binding</keyword>
<dbReference type="FunFam" id="1.10.10.10:FF:000010">
    <property type="entry name" value="Forkhead box P2 isoform B"/>
    <property type="match status" value="1"/>
</dbReference>
<dbReference type="SMART" id="SM00339">
    <property type="entry name" value="FH"/>
    <property type="match status" value="1"/>
</dbReference>
<organism evidence="13 14">
    <name type="scientific">Gadus morhua</name>
    <name type="common">Atlantic cod</name>
    <dbReference type="NCBI Taxonomy" id="8049"/>
    <lineage>
        <taxon>Eukaryota</taxon>
        <taxon>Metazoa</taxon>
        <taxon>Chordata</taxon>
        <taxon>Craniata</taxon>
        <taxon>Vertebrata</taxon>
        <taxon>Euteleostomi</taxon>
        <taxon>Actinopterygii</taxon>
        <taxon>Neopterygii</taxon>
        <taxon>Teleostei</taxon>
        <taxon>Neoteleostei</taxon>
        <taxon>Acanthomorphata</taxon>
        <taxon>Zeiogadaria</taxon>
        <taxon>Gadariae</taxon>
        <taxon>Gadiformes</taxon>
        <taxon>Gadoidei</taxon>
        <taxon>Gadidae</taxon>
        <taxon>Gadus</taxon>
    </lineage>
</organism>
<keyword evidence="2" id="KW-0678">Repressor</keyword>
<dbReference type="GO" id="GO:0005634">
    <property type="term" value="C:nucleus"/>
    <property type="evidence" value="ECO:0007669"/>
    <property type="project" value="UniProtKB-SubCell"/>
</dbReference>
<evidence type="ECO:0000256" key="9">
    <source>
        <dbReference type="ARBA" id="ARBA00023242"/>
    </source>
</evidence>
<dbReference type="Proteomes" id="UP000694546">
    <property type="component" value="Chromosome 9"/>
</dbReference>
<dbReference type="InterPro" id="IPR030456">
    <property type="entry name" value="TF_fork_head_CS_2"/>
</dbReference>
<dbReference type="PANTHER" id="PTHR45796">
    <property type="entry name" value="FORKHEAD BOX P, ISOFORM C"/>
    <property type="match status" value="1"/>
</dbReference>
<reference evidence="13" key="1">
    <citation type="submission" date="2025-08" db="UniProtKB">
        <authorList>
            <consortium name="Ensembl"/>
        </authorList>
    </citation>
    <scope>IDENTIFICATION</scope>
</reference>
<keyword evidence="4" id="KW-0863">Zinc-finger</keyword>
<dbReference type="Pfam" id="PF16159">
    <property type="entry name" value="FOXP-CC"/>
    <property type="match status" value="1"/>
</dbReference>
<feature type="DNA-binding region" description="Fork-head" evidence="10">
    <location>
        <begin position="294"/>
        <end position="367"/>
    </location>
</feature>
<feature type="region of interest" description="Disordered" evidence="11">
    <location>
        <begin position="417"/>
        <end position="464"/>
    </location>
</feature>
<evidence type="ECO:0000256" key="11">
    <source>
        <dbReference type="SAM" id="MobiDB-lite"/>
    </source>
</evidence>
<evidence type="ECO:0000313" key="14">
    <source>
        <dbReference type="Proteomes" id="UP000694546"/>
    </source>
</evidence>
<keyword evidence="6" id="KW-0805">Transcription regulation</keyword>
<evidence type="ECO:0000256" key="6">
    <source>
        <dbReference type="ARBA" id="ARBA00023015"/>
    </source>
</evidence>
<evidence type="ECO:0000259" key="12">
    <source>
        <dbReference type="PROSITE" id="PS50039"/>
    </source>
</evidence>
<dbReference type="GO" id="GO:0008270">
    <property type="term" value="F:zinc ion binding"/>
    <property type="evidence" value="ECO:0007669"/>
    <property type="project" value="UniProtKB-KW"/>
</dbReference>
<proteinExistence type="predicted"/>
<keyword evidence="8" id="KW-0804">Transcription</keyword>
<evidence type="ECO:0000256" key="1">
    <source>
        <dbReference type="ARBA" id="ARBA00004123"/>
    </source>
</evidence>
<dbReference type="InterPro" id="IPR001766">
    <property type="entry name" value="Fork_head_dom"/>
</dbReference>
<dbReference type="Gene3D" id="1.10.10.10">
    <property type="entry name" value="Winged helix-like DNA-binding domain superfamily/Winged helix DNA-binding domain"/>
    <property type="match status" value="1"/>
</dbReference>
<dbReference type="AlphaFoldDB" id="A0A8C5BND2"/>
<comment type="subcellular location">
    <subcellularLocation>
        <location evidence="1 10">Nucleus</location>
    </subcellularLocation>
</comment>
<dbReference type="InterPro" id="IPR036390">
    <property type="entry name" value="WH_DNA-bd_sf"/>
</dbReference>
<dbReference type="GO" id="GO:0000978">
    <property type="term" value="F:RNA polymerase II cis-regulatory region sequence-specific DNA binding"/>
    <property type="evidence" value="ECO:0007669"/>
    <property type="project" value="TreeGrafter"/>
</dbReference>
<dbReference type="GeneTree" id="ENSGT00940000155480"/>
<dbReference type="SUPFAM" id="SSF46785">
    <property type="entry name" value="Winged helix' DNA-binding domain"/>
    <property type="match status" value="1"/>
</dbReference>
<dbReference type="InterPro" id="IPR036388">
    <property type="entry name" value="WH-like_DNA-bd_sf"/>
</dbReference>
<dbReference type="Pfam" id="PF00250">
    <property type="entry name" value="Forkhead"/>
    <property type="match status" value="1"/>
</dbReference>
<keyword evidence="9 10" id="KW-0539">Nucleus</keyword>
<dbReference type="GO" id="GO:0001227">
    <property type="term" value="F:DNA-binding transcription repressor activity, RNA polymerase II-specific"/>
    <property type="evidence" value="ECO:0007669"/>
    <property type="project" value="TreeGrafter"/>
</dbReference>
<feature type="domain" description="Fork-head" evidence="12">
    <location>
        <begin position="294"/>
        <end position="367"/>
    </location>
</feature>
<evidence type="ECO:0000256" key="7">
    <source>
        <dbReference type="ARBA" id="ARBA00023125"/>
    </source>
</evidence>
<dbReference type="InterPro" id="IPR050998">
    <property type="entry name" value="FOXP"/>
</dbReference>
<keyword evidence="5" id="KW-0862">Zinc</keyword>
<dbReference type="CDD" id="cd20065">
    <property type="entry name" value="FH_FOXP2"/>
    <property type="match status" value="1"/>
</dbReference>
<name>A0A8C5BND2_GADMO</name>
<dbReference type="FunFam" id="1.20.5.340:FF:000005">
    <property type="entry name" value="Forkhead box P1, isoform CRA_f"/>
    <property type="match status" value="1"/>
</dbReference>
<dbReference type="InterPro" id="IPR047412">
    <property type="entry name" value="FH_FOXP1_P2"/>
</dbReference>
<feature type="region of interest" description="Disordered" evidence="11">
    <location>
        <begin position="202"/>
        <end position="266"/>
    </location>
</feature>
<evidence type="ECO:0000256" key="3">
    <source>
        <dbReference type="ARBA" id="ARBA00022723"/>
    </source>
</evidence>
<feature type="region of interest" description="Disordered" evidence="11">
    <location>
        <begin position="374"/>
        <end position="399"/>
    </location>
</feature>
<dbReference type="Gene3D" id="1.20.5.340">
    <property type="match status" value="1"/>
</dbReference>
<evidence type="ECO:0000256" key="4">
    <source>
        <dbReference type="ARBA" id="ARBA00022771"/>
    </source>
</evidence>
<keyword evidence="14" id="KW-1185">Reference proteome</keyword>
<protein>
    <submittedName>
        <fullName evidence="13">Forkhead box P2</fullName>
    </submittedName>
</protein>
<keyword evidence="7 10" id="KW-0238">DNA-binding</keyword>
<gene>
    <name evidence="13" type="primary">FOXP2</name>
</gene>
<dbReference type="PROSITE" id="PS00658">
    <property type="entry name" value="FORK_HEAD_2"/>
    <property type="match status" value="1"/>
</dbReference>
<evidence type="ECO:0000313" key="13">
    <source>
        <dbReference type="Ensembl" id="ENSGMOP00000048610.1"/>
    </source>
</evidence>
<evidence type="ECO:0000256" key="5">
    <source>
        <dbReference type="ARBA" id="ARBA00022833"/>
    </source>
</evidence>
<dbReference type="Ensembl" id="ENSGMOT00000051710.1">
    <property type="protein sequence ID" value="ENSGMOP00000048610.1"/>
    <property type="gene ID" value="ENSGMOG00000000758.2"/>
</dbReference>
<sequence length="464" mass="51312">MSPQPAQPTLSASQLQSLLQHQALLLQQVASPQLMFQQLLRLQQYQQQLLGLQRPTPPCPAAPQEVHQIWKELINGLREDKSTKKDRTTFPAYPIKIPATEINNPRSPSPLPTECVGETASHHLYAHGLCNWPGCELVCESISHFLKHLVSEHTLDDRTSAQCRVQMQVVQQLDLQLSKERERLQAMMAHLHLPPLGAPSLAAPMGVLPPQPETSDDPFSPQPRTVVSSSSPSPSLQETAPSVGAPSRGGAGSGLGSPTRTLGGWGAMRRLHRPSLSSLSSEDEFELYRHTDIRPPFTYATLIRQAIMTASEKQLTLNEIYNWFTSTFAYFRRNAATWKNAVRHNLSLHKCFVRVENVKGAVWTVDEVEFQRRRSQKLTGTPSTMKPVPSSRAVGSTSGVGLQTAVVETTVPGLQCIRGSGAHSERDRETTHCPSQGQQPRFMKEEVLSSEEDLGSPSPLFDPE</sequence>